<keyword evidence="12" id="KW-1185">Reference proteome</keyword>
<comment type="similarity">
    <text evidence="2 10">Belongs to the class-I aminoacyl-tRNA synthetase family.</text>
</comment>
<organism evidence="11 12">
    <name type="scientific">Pomacea canaliculata</name>
    <name type="common">Golden apple snail</name>
    <dbReference type="NCBI Taxonomy" id="400727"/>
    <lineage>
        <taxon>Eukaryota</taxon>
        <taxon>Metazoa</taxon>
        <taxon>Spiralia</taxon>
        <taxon>Lophotrochozoa</taxon>
        <taxon>Mollusca</taxon>
        <taxon>Gastropoda</taxon>
        <taxon>Caenogastropoda</taxon>
        <taxon>Architaenioglossa</taxon>
        <taxon>Ampullarioidea</taxon>
        <taxon>Ampullariidae</taxon>
        <taxon>Pomacea</taxon>
    </lineage>
</organism>
<evidence type="ECO:0000256" key="2">
    <source>
        <dbReference type="ARBA" id="ARBA00005594"/>
    </source>
</evidence>
<evidence type="ECO:0000256" key="8">
    <source>
        <dbReference type="ARBA" id="ARBA00023146"/>
    </source>
</evidence>
<dbReference type="PANTHER" id="PTHR43766:SF1">
    <property type="entry name" value="TRYPTOPHAN--TRNA LIGASE, MITOCHONDRIAL"/>
    <property type="match status" value="1"/>
</dbReference>
<accession>A0A2T7P6L3</accession>
<comment type="caution">
    <text evidence="11">The sequence shown here is derived from an EMBL/GenBank/DDBJ whole genome shotgun (WGS) entry which is preliminary data.</text>
</comment>
<evidence type="ECO:0000256" key="9">
    <source>
        <dbReference type="ARBA" id="ARBA00030268"/>
    </source>
</evidence>
<dbReference type="OrthoDB" id="15808at2759"/>
<dbReference type="AlphaFoldDB" id="A0A2T7P6L3"/>
<evidence type="ECO:0000256" key="1">
    <source>
        <dbReference type="ARBA" id="ARBA00004173"/>
    </source>
</evidence>
<keyword evidence="5 10" id="KW-0547">Nucleotide-binding</keyword>
<dbReference type="GO" id="GO:0005524">
    <property type="term" value="F:ATP binding"/>
    <property type="evidence" value="ECO:0007669"/>
    <property type="project" value="UniProtKB-KW"/>
</dbReference>
<dbReference type="InterPro" id="IPR002305">
    <property type="entry name" value="aa-tRNA-synth_Ic"/>
</dbReference>
<dbReference type="Gene3D" id="1.10.240.10">
    <property type="entry name" value="Tyrosyl-Transfer RNA Synthetase"/>
    <property type="match status" value="1"/>
</dbReference>
<evidence type="ECO:0000256" key="7">
    <source>
        <dbReference type="ARBA" id="ARBA00022917"/>
    </source>
</evidence>
<keyword evidence="6 10" id="KW-0067">ATP-binding</keyword>
<keyword evidence="7 10" id="KW-0648">Protein biosynthesis</keyword>
<dbReference type="InterPro" id="IPR014729">
    <property type="entry name" value="Rossmann-like_a/b/a_fold"/>
</dbReference>
<dbReference type="EC" id="6.1.1.2" evidence="3"/>
<dbReference type="SUPFAM" id="SSF52374">
    <property type="entry name" value="Nucleotidylyl transferase"/>
    <property type="match status" value="1"/>
</dbReference>
<reference evidence="11 12" key="1">
    <citation type="submission" date="2018-04" db="EMBL/GenBank/DDBJ databases">
        <title>The genome of golden apple snail Pomacea canaliculata provides insight into stress tolerance and invasive adaptation.</title>
        <authorList>
            <person name="Liu C."/>
            <person name="Liu B."/>
            <person name="Ren Y."/>
            <person name="Zhang Y."/>
            <person name="Wang H."/>
            <person name="Li S."/>
            <person name="Jiang F."/>
            <person name="Yin L."/>
            <person name="Zhang G."/>
            <person name="Qian W."/>
            <person name="Fan W."/>
        </authorList>
    </citation>
    <scope>NUCLEOTIDE SEQUENCE [LARGE SCALE GENOMIC DNA]</scope>
    <source>
        <strain evidence="11">SZHN2017</strain>
        <tissue evidence="11">Muscle</tissue>
    </source>
</reference>
<dbReference type="InterPro" id="IPR002306">
    <property type="entry name" value="Trp-tRNA-ligase"/>
</dbReference>
<evidence type="ECO:0000256" key="4">
    <source>
        <dbReference type="ARBA" id="ARBA00022598"/>
    </source>
</evidence>
<evidence type="ECO:0000256" key="5">
    <source>
        <dbReference type="ARBA" id="ARBA00022741"/>
    </source>
</evidence>
<dbReference type="Proteomes" id="UP000245119">
    <property type="component" value="Linkage Group LG6"/>
</dbReference>
<sequence>MGIIRKQYIDFFPAYRKQLPRTAAAAEAAVYLIPHHVSRQQRRVQQDARTGRYACGRRRLHGGDVLCGVRHLHAGAVDDQLRQLLGSGDCPVDTPLTAAGVRCRNMRNWLGYLGASALYHDFNICLSGRATDVPVGEDQIHHIELTRYLAKSFNRNFNTIFPRCRALTGESPKIRSLRNPEGKMSKSDPNPLSRIELTDSPKDITEKIKKAVTDFTSEVSYDPDRRPGVSNLIDIHMGVTELCAEEICENAFLNALTTAMYKATVAEAVIEHLKPISDSIQRLKNDPGHLEKVLKTGQERAQAIAQDTIMEVKQAMGLR</sequence>
<protein>
    <recommendedName>
        <fullName evidence="3">tryptophan--tRNA ligase</fullName>
        <ecNumber evidence="3">6.1.1.2</ecNumber>
    </recommendedName>
    <alternativeName>
        <fullName evidence="9">Tryptophanyl-tRNA synthetase</fullName>
    </alternativeName>
</protein>
<evidence type="ECO:0000256" key="3">
    <source>
        <dbReference type="ARBA" id="ARBA00013161"/>
    </source>
</evidence>
<dbReference type="InterPro" id="IPR050203">
    <property type="entry name" value="Trp-tRNA_synthetase"/>
</dbReference>
<dbReference type="GO" id="GO:0004830">
    <property type="term" value="F:tryptophan-tRNA ligase activity"/>
    <property type="evidence" value="ECO:0007669"/>
    <property type="project" value="UniProtKB-EC"/>
</dbReference>
<proteinExistence type="inferred from homology"/>
<evidence type="ECO:0000256" key="6">
    <source>
        <dbReference type="ARBA" id="ARBA00022840"/>
    </source>
</evidence>
<keyword evidence="4 10" id="KW-0436">Ligase</keyword>
<dbReference type="FunFam" id="1.10.240.10:FF:000002">
    <property type="entry name" value="Tryptophan--tRNA ligase"/>
    <property type="match status" value="1"/>
</dbReference>
<dbReference type="PANTHER" id="PTHR43766">
    <property type="entry name" value="TRYPTOPHAN--TRNA LIGASE, MITOCHONDRIAL"/>
    <property type="match status" value="1"/>
</dbReference>
<evidence type="ECO:0000256" key="10">
    <source>
        <dbReference type="RuleBase" id="RU363036"/>
    </source>
</evidence>
<evidence type="ECO:0000313" key="11">
    <source>
        <dbReference type="EMBL" id="PVD29064.1"/>
    </source>
</evidence>
<dbReference type="Gene3D" id="3.40.50.620">
    <property type="entry name" value="HUPs"/>
    <property type="match status" value="1"/>
</dbReference>
<comment type="subcellular location">
    <subcellularLocation>
        <location evidence="1">Mitochondrion</location>
    </subcellularLocation>
</comment>
<dbReference type="GO" id="GO:0005759">
    <property type="term" value="C:mitochondrial matrix"/>
    <property type="evidence" value="ECO:0007669"/>
    <property type="project" value="TreeGrafter"/>
</dbReference>
<gene>
    <name evidence="11" type="ORF">C0Q70_11661</name>
</gene>
<dbReference type="PRINTS" id="PR01039">
    <property type="entry name" value="TRNASYNTHTRP"/>
</dbReference>
<dbReference type="EMBL" id="PZQS01000006">
    <property type="protein sequence ID" value="PVD29064.1"/>
    <property type="molecule type" value="Genomic_DNA"/>
</dbReference>
<evidence type="ECO:0000313" key="12">
    <source>
        <dbReference type="Proteomes" id="UP000245119"/>
    </source>
</evidence>
<keyword evidence="8 10" id="KW-0030">Aminoacyl-tRNA synthetase</keyword>
<dbReference type="STRING" id="400727.A0A2T7P6L3"/>
<dbReference type="Pfam" id="PF00579">
    <property type="entry name" value="tRNA-synt_1b"/>
    <property type="match status" value="1"/>
</dbReference>
<dbReference type="GO" id="GO:0070183">
    <property type="term" value="P:mitochondrial tryptophanyl-tRNA aminoacylation"/>
    <property type="evidence" value="ECO:0007669"/>
    <property type="project" value="TreeGrafter"/>
</dbReference>
<name>A0A2T7P6L3_POMCA</name>